<evidence type="ECO:0000313" key="2">
    <source>
        <dbReference type="Proteomes" id="UP000694892"/>
    </source>
</evidence>
<reference evidence="2" key="1">
    <citation type="journal article" date="2016" name="Nature">
        <title>Genome evolution in the allotetraploid frog Xenopus laevis.</title>
        <authorList>
            <person name="Session A.M."/>
            <person name="Uno Y."/>
            <person name="Kwon T."/>
            <person name="Chapman J.A."/>
            <person name="Toyoda A."/>
            <person name="Takahashi S."/>
            <person name="Fukui A."/>
            <person name="Hikosaka A."/>
            <person name="Suzuki A."/>
            <person name="Kondo M."/>
            <person name="van Heeringen S.J."/>
            <person name="Quigley I."/>
            <person name="Heinz S."/>
            <person name="Ogino H."/>
            <person name="Ochi H."/>
            <person name="Hellsten U."/>
            <person name="Lyons J.B."/>
            <person name="Simakov O."/>
            <person name="Putnam N."/>
            <person name="Stites J."/>
            <person name="Kuroki Y."/>
            <person name="Tanaka T."/>
            <person name="Michiue T."/>
            <person name="Watanabe M."/>
            <person name="Bogdanovic O."/>
            <person name="Lister R."/>
            <person name="Georgiou G."/>
            <person name="Paranjpe S.S."/>
            <person name="van Kruijsbergen I."/>
            <person name="Shu S."/>
            <person name="Carlson J."/>
            <person name="Kinoshita T."/>
            <person name="Ohta Y."/>
            <person name="Mawaribuchi S."/>
            <person name="Jenkins J."/>
            <person name="Grimwood J."/>
            <person name="Schmutz J."/>
            <person name="Mitros T."/>
            <person name="Mozaffari S.V."/>
            <person name="Suzuki Y."/>
            <person name="Haramoto Y."/>
            <person name="Yamamoto T.S."/>
            <person name="Takagi C."/>
            <person name="Heald R."/>
            <person name="Miller K."/>
            <person name="Haudenschild C."/>
            <person name="Kitzman J."/>
            <person name="Nakayama T."/>
            <person name="Izutsu Y."/>
            <person name="Robert J."/>
            <person name="Fortriede J."/>
            <person name="Burns K."/>
            <person name="Lotay V."/>
            <person name="Karimi K."/>
            <person name="Yasuoka Y."/>
            <person name="Dichmann D.S."/>
            <person name="Flajnik M.F."/>
            <person name="Houston D.W."/>
            <person name="Shendure J."/>
            <person name="DuPasquier L."/>
            <person name="Vize P.D."/>
            <person name="Zorn A.M."/>
            <person name="Ito M."/>
            <person name="Marcotte E.M."/>
            <person name="Wallingford J.B."/>
            <person name="Ito Y."/>
            <person name="Asashima M."/>
            <person name="Ueno N."/>
            <person name="Matsuda Y."/>
            <person name="Veenstra G.J."/>
            <person name="Fujiyama A."/>
            <person name="Harland R.M."/>
            <person name="Taira M."/>
            <person name="Rokhsar D.S."/>
        </authorList>
    </citation>
    <scope>NUCLEOTIDE SEQUENCE [LARGE SCALE GENOMIC DNA]</scope>
    <source>
        <strain evidence="2">J</strain>
    </source>
</reference>
<dbReference type="Proteomes" id="UP000694892">
    <property type="component" value="Chromosome 3S"/>
</dbReference>
<organism evidence="1 2">
    <name type="scientific">Xenopus laevis</name>
    <name type="common">African clawed frog</name>
    <dbReference type="NCBI Taxonomy" id="8355"/>
    <lineage>
        <taxon>Eukaryota</taxon>
        <taxon>Metazoa</taxon>
        <taxon>Chordata</taxon>
        <taxon>Craniata</taxon>
        <taxon>Vertebrata</taxon>
        <taxon>Euteleostomi</taxon>
        <taxon>Amphibia</taxon>
        <taxon>Batrachia</taxon>
        <taxon>Anura</taxon>
        <taxon>Pipoidea</taxon>
        <taxon>Pipidae</taxon>
        <taxon>Xenopodinae</taxon>
        <taxon>Xenopus</taxon>
        <taxon>Xenopus</taxon>
    </lineage>
</organism>
<gene>
    <name evidence="1" type="ORF">XELAEV_18021127mg</name>
</gene>
<proteinExistence type="predicted"/>
<dbReference type="AlphaFoldDB" id="A0A974DB60"/>
<sequence length="67" mass="7811">MGPFKSTGCVSACAPLWLNCLKLTAVERTVKRYCVRDLMFLYYKDFPTTIGDTWHLEIPSCRHLHIY</sequence>
<name>A0A974DB60_XENLA</name>
<accession>A0A974DB60</accession>
<protein>
    <submittedName>
        <fullName evidence="1">Uncharacterized protein</fullName>
    </submittedName>
</protein>
<evidence type="ECO:0000313" key="1">
    <source>
        <dbReference type="EMBL" id="OCT87432.1"/>
    </source>
</evidence>
<dbReference type="EMBL" id="CM004471">
    <property type="protein sequence ID" value="OCT87432.1"/>
    <property type="molecule type" value="Genomic_DNA"/>
</dbReference>